<sequence>MGRSRRGSGAGFTRSASASRPSRPASAAHASTPPRQQSPPPAYPVYATGVPAFQNRGPGLMGMMGASMAGSLAGNALAHHMFTSAPQPKSADGVQEMKKVMDESPCAVQFDMYAKCMEANNNNVEACQWTWDYVAQCRTETARAVEEEEAAAQRGRGPTGGSSIF</sequence>
<dbReference type="GO" id="GO:0005634">
    <property type="term" value="C:nucleus"/>
    <property type="evidence" value="ECO:0007669"/>
    <property type="project" value="TreeGrafter"/>
</dbReference>
<dbReference type="PANTHER" id="PTHR13523">
    <property type="entry name" value="COILED-COIL-HELIX-COILED-COIL-HELIX DOMAIN CONTAINING 2/NUR77"/>
    <property type="match status" value="1"/>
</dbReference>
<organism evidence="4">
    <name type="scientific">Neobodo designis</name>
    <name type="common">Flagellated protozoan</name>
    <name type="synonym">Bodo designis</name>
    <dbReference type="NCBI Taxonomy" id="312471"/>
    <lineage>
        <taxon>Eukaryota</taxon>
        <taxon>Discoba</taxon>
        <taxon>Euglenozoa</taxon>
        <taxon>Kinetoplastea</taxon>
        <taxon>Metakinetoplastina</taxon>
        <taxon>Neobodonida</taxon>
        <taxon>Neobodo</taxon>
    </lineage>
</organism>
<name>A0A7S1LPQ5_NEODS</name>
<keyword evidence="1" id="KW-1015">Disulfide bond</keyword>
<protein>
    <recommendedName>
        <fullName evidence="3">CHCH domain-containing protein</fullName>
    </recommendedName>
</protein>
<gene>
    <name evidence="4" type="ORF">NDES1114_LOCUS11843</name>
</gene>
<dbReference type="GO" id="GO:0007005">
    <property type="term" value="P:mitochondrion organization"/>
    <property type="evidence" value="ECO:0007669"/>
    <property type="project" value="InterPro"/>
</dbReference>
<evidence type="ECO:0000313" key="4">
    <source>
        <dbReference type="EMBL" id="CAD9110314.1"/>
    </source>
</evidence>
<evidence type="ECO:0000259" key="3">
    <source>
        <dbReference type="Pfam" id="PF06747"/>
    </source>
</evidence>
<dbReference type="InterPro" id="IPR055304">
    <property type="entry name" value="CHCHD2/10-like"/>
</dbReference>
<feature type="compositionally biased region" description="Low complexity" evidence="2">
    <location>
        <begin position="14"/>
        <end position="35"/>
    </location>
</feature>
<dbReference type="GO" id="GO:0005739">
    <property type="term" value="C:mitochondrion"/>
    <property type="evidence" value="ECO:0007669"/>
    <property type="project" value="TreeGrafter"/>
</dbReference>
<dbReference type="PANTHER" id="PTHR13523:SF2">
    <property type="entry name" value="COILED-COIL-HELIX-COILED-COIL-HELIX DOMAIN CONTAINING 2, ISOFORM A-RELATED"/>
    <property type="match status" value="1"/>
</dbReference>
<dbReference type="InterPro" id="IPR010625">
    <property type="entry name" value="CHCH"/>
</dbReference>
<evidence type="ECO:0000256" key="1">
    <source>
        <dbReference type="ARBA" id="ARBA00023157"/>
    </source>
</evidence>
<reference evidence="4" key="1">
    <citation type="submission" date="2021-01" db="EMBL/GenBank/DDBJ databases">
        <authorList>
            <person name="Corre E."/>
            <person name="Pelletier E."/>
            <person name="Niang G."/>
            <person name="Scheremetjew M."/>
            <person name="Finn R."/>
            <person name="Kale V."/>
            <person name="Holt S."/>
            <person name="Cochrane G."/>
            <person name="Meng A."/>
            <person name="Brown T."/>
            <person name="Cohen L."/>
        </authorList>
    </citation>
    <scope>NUCLEOTIDE SEQUENCE</scope>
    <source>
        <strain evidence="4">CCAP 1951/1</strain>
    </source>
</reference>
<feature type="domain" description="CHCH" evidence="3">
    <location>
        <begin position="106"/>
        <end position="138"/>
    </location>
</feature>
<dbReference type="SUPFAM" id="SSF47072">
    <property type="entry name" value="Cysteine alpha-hairpin motif"/>
    <property type="match status" value="1"/>
</dbReference>
<accession>A0A7S1LPQ5</accession>
<dbReference type="InterPro" id="IPR009069">
    <property type="entry name" value="Cys_alpha_HP_mot_SF"/>
</dbReference>
<evidence type="ECO:0000256" key="2">
    <source>
        <dbReference type="SAM" id="MobiDB-lite"/>
    </source>
</evidence>
<dbReference type="Pfam" id="PF06747">
    <property type="entry name" value="CHCH"/>
    <property type="match status" value="1"/>
</dbReference>
<dbReference type="AlphaFoldDB" id="A0A7S1LPQ5"/>
<feature type="region of interest" description="Disordered" evidence="2">
    <location>
        <begin position="1"/>
        <end position="44"/>
    </location>
</feature>
<dbReference type="EMBL" id="HBGF01017976">
    <property type="protein sequence ID" value="CAD9110314.1"/>
    <property type="molecule type" value="Transcribed_RNA"/>
</dbReference>
<proteinExistence type="predicted"/>